<dbReference type="InterPro" id="IPR051617">
    <property type="entry name" value="UNC-93-like_regulator"/>
</dbReference>
<dbReference type="InterPro" id="IPR010291">
    <property type="entry name" value="Ion_channel_UNC-93"/>
</dbReference>
<feature type="transmembrane region" description="Helical" evidence="9">
    <location>
        <begin position="402"/>
        <end position="423"/>
    </location>
</feature>
<dbReference type="Pfam" id="PF05978">
    <property type="entry name" value="UNC-93"/>
    <property type="match status" value="1"/>
</dbReference>
<keyword evidence="3 9" id="KW-1133">Transmembrane helix</keyword>
<keyword evidence="5" id="KW-0325">Glycoprotein</keyword>
<evidence type="ECO:0000256" key="6">
    <source>
        <dbReference type="ARBA" id="ARBA00040302"/>
    </source>
</evidence>
<dbReference type="PANTHER" id="PTHR23294:SF0">
    <property type="entry name" value="UNC93-LIKE PROTEIN MFSD11"/>
    <property type="match status" value="1"/>
</dbReference>
<gene>
    <name evidence="10" type="ORF">PAPYR_120</name>
</gene>
<evidence type="ECO:0000256" key="3">
    <source>
        <dbReference type="ARBA" id="ARBA00022989"/>
    </source>
</evidence>
<evidence type="ECO:0000256" key="1">
    <source>
        <dbReference type="ARBA" id="ARBA00004141"/>
    </source>
</evidence>
<evidence type="ECO:0000313" key="10">
    <source>
        <dbReference type="EMBL" id="KAJ4462906.1"/>
    </source>
</evidence>
<feature type="transmembrane region" description="Helical" evidence="9">
    <location>
        <begin position="93"/>
        <end position="116"/>
    </location>
</feature>
<organism evidence="10 11">
    <name type="scientific">Paratrimastix pyriformis</name>
    <dbReference type="NCBI Taxonomy" id="342808"/>
    <lineage>
        <taxon>Eukaryota</taxon>
        <taxon>Metamonada</taxon>
        <taxon>Preaxostyla</taxon>
        <taxon>Paratrimastigidae</taxon>
        <taxon>Paratrimastix</taxon>
    </lineage>
</organism>
<dbReference type="EMBL" id="JAPMOS010000001">
    <property type="protein sequence ID" value="KAJ4462906.1"/>
    <property type="molecule type" value="Genomic_DNA"/>
</dbReference>
<reference evidence="10" key="1">
    <citation type="journal article" date="2022" name="bioRxiv">
        <title>Genomics of Preaxostyla Flagellates Illuminates Evolutionary Transitions and the Path Towards Mitochondrial Loss.</title>
        <authorList>
            <person name="Novak L.V.F."/>
            <person name="Treitli S.C."/>
            <person name="Pyrih J."/>
            <person name="Halakuc P."/>
            <person name="Pipaliya S.V."/>
            <person name="Vacek V."/>
            <person name="Brzon O."/>
            <person name="Soukal P."/>
            <person name="Eme L."/>
            <person name="Dacks J.B."/>
            <person name="Karnkowska A."/>
            <person name="Elias M."/>
            <person name="Hampl V."/>
        </authorList>
    </citation>
    <scope>NUCLEOTIDE SEQUENCE</scope>
    <source>
        <strain evidence="10">RCP-MX</strain>
    </source>
</reference>
<name>A0ABQ8UWR2_9EUKA</name>
<feature type="transmembrane region" description="Helical" evidence="9">
    <location>
        <begin position="341"/>
        <end position="358"/>
    </location>
</feature>
<evidence type="ECO:0000313" key="11">
    <source>
        <dbReference type="Proteomes" id="UP001141327"/>
    </source>
</evidence>
<evidence type="ECO:0000256" key="5">
    <source>
        <dbReference type="ARBA" id="ARBA00023180"/>
    </source>
</evidence>
<dbReference type="Proteomes" id="UP001141327">
    <property type="component" value="Unassembled WGS sequence"/>
</dbReference>
<evidence type="ECO:0000256" key="2">
    <source>
        <dbReference type="ARBA" id="ARBA00022692"/>
    </source>
</evidence>
<feature type="transmembrane region" description="Helical" evidence="9">
    <location>
        <begin position="69"/>
        <end position="87"/>
    </location>
</feature>
<evidence type="ECO:0000256" key="7">
    <source>
        <dbReference type="ARBA" id="ARBA00041910"/>
    </source>
</evidence>
<feature type="compositionally biased region" description="Pro residues" evidence="8">
    <location>
        <begin position="187"/>
        <end position="204"/>
    </location>
</feature>
<accession>A0ABQ8UWR2</accession>
<feature type="transmembrane region" description="Helical" evidence="9">
    <location>
        <begin position="370"/>
        <end position="390"/>
    </location>
</feature>
<dbReference type="Gene3D" id="1.20.1250.20">
    <property type="entry name" value="MFS general substrate transporter like domains"/>
    <property type="match status" value="1"/>
</dbReference>
<feature type="transmembrane region" description="Helical" evidence="9">
    <location>
        <begin position="429"/>
        <end position="449"/>
    </location>
</feature>
<dbReference type="SUPFAM" id="SSF103473">
    <property type="entry name" value="MFS general substrate transporter"/>
    <property type="match status" value="1"/>
</dbReference>
<dbReference type="PANTHER" id="PTHR23294">
    <property type="entry name" value="ET TRANSLATION PRODUCT-RELATED"/>
    <property type="match status" value="1"/>
</dbReference>
<comment type="subcellular location">
    <subcellularLocation>
        <location evidence="1">Membrane</location>
        <topology evidence="1">Multi-pass membrane protein</topology>
    </subcellularLocation>
</comment>
<proteinExistence type="predicted"/>
<feature type="transmembrane region" description="Helical" evidence="9">
    <location>
        <begin position="7"/>
        <end position="27"/>
    </location>
</feature>
<evidence type="ECO:0000256" key="9">
    <source>
        <dbReference type="SAM" id="Phobius"/>
    </source>
</evidence>
<feature type="transmembrane region" description="Helical" evidence="9">
    <location>
        <begin position="39"/>
        <end position="62"/>
    </location>
</feature>
<keyword evidence="11" id="KW-1185">Reference proteome</keyword>
<feature type="region of interest" description="Disordered" evidence="8">
    <location>
        <begin position="178"/>
        <end position="216"/>
    </location>
</feature>
<feature type="transmembrane region" description="Helical" evidence="9">
    <location>
        <begin position="485"/>
        <end position="507"/>
    </location>
</feature>
<dbReference type="InterPro" id="IPR036259">
    <property type="entry name" value="MFS_trans_sf"/>
</dbReference>
<dbReference type="Pfam" id="PF07690">
    <property type="entry name" value="MFS_1"/>
    <property type="match status" value="1"/>
</dbReference>
<protein>
    <recommendedName>
        <fullName evidence="6">UNC93-like protein MFSD11</fullName>
    </recommendedName>
    <alternativeName>
        <fullName evidence="7">Major facilitator superfamily domain-containing protein 11</fullName>
    </alternativeName>
</protein>
<feature type="transmembrane region" description="Helical" evidence="9">
    <location>
        <begin position="257"/>
        <end position="277"/>
    </location>
</feature>
<comment type="caution">
    <text evidence="10">The sequence shown here is derived from an EMBL/GenBank/DDBJ whole genome shotgun (WGS) entry which is preliminary data.</text>
</comment>
<keyword evidence="2 9" id="KW-0812">Transmembrane</keyword>
<keyword evidence="4 9" id="KW-0472">Membrane</keyword>
<dbReference type="InterPro" id="IPR011701">
    <property type="entry name" value="MFS"/>
</dbReference>
<feature type="transmembrane region" description="Helical" evidence="9">
    <location>
        <begin position="283"/>
        <end position="302"/>
    </location>
</feature>
<sequence>MRAFAYSLLNTLFLSLSFFTIFCAYYPTEGFMTRLFGTAGFWALGIVYFAEGFFSNFAGAFIQRFGPRVSMVVGAVPYFLFIGSLLLERAWLLYLMSVLVGIGAAVLWAAQGVFLARIDHASLLPGPFHPFVKVKATPAHTCPGAKERRASAPEEPRVARSPLVELSSAQMLTIPLVTSPSPTETQSPPPSSSPLPPTQTPPSTLPTAFPNRENRLPPVPPPSLPMIFGAGRRQPPVPPPPLPLGPAKTNMGLLSGLVYFADGLSSIVGFLISDFLVESNLMVLLAVLTGIAFLGMVSLCFMRYFPPVKRDPPADQPKRNPCMAFANVFKPVGKLMINPDMLLFQVAFLFYGCFYSFMAGSATPLIQTDAFVAPCMITRGVAAMVAPVLLGKLGDKIGRIGTLIGTYVLAFLALAFVLMGVLVADWLFFLAYVFFGCVETSQPTLIYALLEQLFQGKAEAYACWGILRSLVCGAFFIMGDFVSPLALGVVVAVLGLLAVCALIAMWVRSWRARLARKARQRCEIEMGLVPTA</sequence>
<evidence type="ECO:0000256" key="4">
    <source>
        <dbReference type="ARBA" id="ARBA00023136"/>
    </source>
</evidence>
<evidence type="ECO:0000256" key="8">
    <source>
        <dbReference type="SAM" id="MobiDB-lite"/>
    </source>
</evidence>